<dbReference type="GO" id="GO:0005524">
    <property type="term" value="F:ATP binding"/>
    <property type="evidence" value="ECO:0007669"/>
    <property type="project" value="UniProtKB-UniRule"/>
</dbReference>
<dbReference type="GO" id="GO:0005829">
    <property type="term" value="C:cytosol"/>
    <property type="evidence" value="ECO:0007669"/>
    <property type="project" value="TreeGrafter"/>
</dbReference>
<dbReference type="GO" id="GO:0004832">
    <property type="term" value="F:valine-tRNA ligase activity"/>
    <property type="evidence" value="ECO:0007669"/>
    <property type="project" value="UniProtKB-UniRule"/>
</dbReference>
<dbReference type="PROSITE" id="PS00178">
    <property type="entry name" value="AA_TRNA_LIGASE_I"/>
    <property type="match status" value="1"/>
</dbReference>
<keyword evidence="4 12" id="KW-0436">Ligase</keyword>
<comment type="domain">
    <text evidence="12">The C-terminal coiled-coil domain is crucial for aminoacylation activity.</text>
</comment>
<dbReference type="Pfam" id="PF00133">
    <property type="entry name" value="tRNA-synt_1"/>
    <property type="match status" value="1"/>
</dbReference>
<dbReference type="FunFam" id="3.40.50.620:FF:000032">
    <property type="entry name" value="Valine--tRNA ligase"/>
    <property type="match status" value="1"/>
</dbReference>
<keyword evidence="5 12" id="KW-0547">Nucleotide-binding</keyword>
<evidence type="ECO:0000256" key="5">
    <source>
        <dbReference type="ARBA" id="ARBA00022741"/>
    </source>
</evidence>
<keyword evidence="7 12" id="KW-0648">Protein biosynthesis</keyword>
<evidence type="ECO:0000259" key="13">
    <source>
        <dbReference type="Pfam" id="PF00133"/>
    </source>
</evidence>
<feature type="binding site" evidence="12">
    <location>
        <position position="538"/>
    </location>
    <ligand>
        <name>ATP</name>
        <dbReference type="ChEBI" id="CHEBI:30616"/>
    </ligand>
</feature>
<dbReference type="NCBIfam" id="TIGR00422">
    <property type="entry name" value="valS"/>
    <property type="match status" value="1"/>
</dbReference>
<evidence type="ECO:0000256" key="9">
    <source>
        <dbReference type="ARBA" id="ARBA00023146"/>
    </source>
</evidence>
<dbReference type="Pfam" id="PF10458">
    <property type="entry name" value="Val_tRNA-synt_C"/>
    <property type="match status" value="1"/>
</dbReference>
<comment type="domain">
    <text evidence="12">ValRS has two distinct active sites: one for aminoacylation and one for editing. The misactivated threonine is translocated from the active site to the editing site.</text>
</comment>
<dbReference type="InterPro" id="IPR009080">
    <property type="entry name" value="tRNAsynth_Ia_anticodon-bd"/>
</dbReference>
<evidence type="ECO:0000256" key="3">
    <source>
        <dbReference type="ARBA" id="ARBA00022490"/>
    </source>
</evidence>
<dbReference type="SUPFAM" id="SSF47323">
    <property type="entry name" value="Anticodon-binding domain of a subclass of class I aminoacyl-tRNA synthetases"/>
    <property type="match status" value="1"/>
</dbReference>
<keyword evidence="3 12" id="KW-0963">Cytoplasm</keyword>
<dbReference type="FunFam" id="1.10.287.380:FF:000001">
    <property type="entry name" value="Valine--tRNA ligase"/>
    <property type="match status" value="1"/>
</dbReference>
<evidence type="ECO:0000313" key="16">
    <source>
        <dbReference type="EMBL" id="GGZ82223.1"/>
    </source>
</evidence>
<evidence type="ECO:0000256" key="8">
    <source>
        <dbReference type="ARBA" id="ARBA00023054"/>
    </source>
</evidence>
<dbReference type="RefSeq" id="WP_189360650.1">
    <property type="nucleotide sequence ID" value="NZ_BMWZ01000004.1"/>
</dbReference>
<dbReference type="GO" id="GO:0006438">
    <property type="term" value="P:valyl-tRNA aminoacylation"/>
    <property type="evidence" value="ECO:0007669"/>
    <property type="project" value="UniProtKB-UniRule"/>
</dbReference>
<evidence type="ECO:0000256" key="10">
    <source>
        <dbReference type="ARBA" id="ARBA00047552"/>
    </source>
</evidence>
<dbReference type="Proteomes" id="UP000636004">
    <property type="component" value="Unassembled WGS sequence"/>
</dbReference>
<dbReference type="NCBIfam" id="NF004349">
    <property type="entry name" value="PRK05729.1"/>
    <property type="match status" value="1"/>
</dbReference>
<sequence>MQIPSKYDASQVEDKWYNYWMTNNYFHSEPDEREPYTIVIPPPNVTGVLHMGHMLNNTIQDVLIRRARLLGKNACWVPGTDHASIATEAKVVAKLKEQGIDKNDLSRDEFLKHAWDWTEEYGGVILEQLKKLGCSCDWDRTKFTMDDDMSEAVIKVFVDLYEKGLIYRGYRMVNWDPEAKTTLSDEEVIHEERQGNLYYLSYKIEGASETLIIATTRPETIFGDTAICVNPNDERFAHLRGKKAIVPICNRVIPIIEDEYVDIEFGTGCLKVTPAHDENDKNLGDKHNLEVIDIFHEDASLNSYGLHYEGKDRFVVRKEIVKELEDSGVLVKTETHINKVGTSERTKAVIEPRLSDQWFLKMEDLAKPAIKSVLEDGDIKLFPKKFENTYRHWMENVRDWNISRQLMWGQQIPAYYYGDGKEDFVVAENIDEAVEKAKQRTKNTELTSNDLTQDKDALDTWFSSWLWPMSVFDGIRNPENEEIKYYYPTNDLVTGPDILFFWVARMIVAGYEYKDEKPFENVYLTGLVRDKQRRKMSKSLGNSPDALKLIEQYGADGVRVGLLLSSAAGNDLMFDEDLCQQGKGFGNKIWNAFRLIQGWEIDETIPQPETAKVGLDWYEAKFQKALVEIEDHFSKYRLSDALMSIYKLIMDDFSSWLLEIIKPAYQKPIDAKTYKLVIEAFENNLKVLHPFMPFLTEEIWQYISERTPEEALIVAKWPEVKSINKEIINEFEFASEVISGIRNIRKQKNIAFKDALNFSVINNEKASANFDGVIAKLGNLESIEVAAEAIEGALTFRVKSNEYFIPMVGAIDVEAEIKKLTEELNYTEGFLKSVQKKLSNERFVNNAPEQVVASEKKKEADALAKIETLTASLSSLNN</sequence>
<keyword evidence="8 12" id="KW-0175">Coiled coil</keyword>
<dbReference type="SUPFAM" id="SSF50677">
    <property type="entry name" value="ValRS/IleRS/LeuRS editing domain"/>
    <property type="match status" value="1"/>
</dbReference>
<evidence type="ECO:0000256" key="12">
    <source>
        <dbReference type="HAMAP-Rule" id="MF_02004"/>
    </source>
</evidence>
<dbReference type="PRINTS" id="PR00986">
    <property type="entry name" value="TRNASYNTHVAL"/>
</dbReference>
<evidence type="ECO:0000256" key="1">
    <source>
        <dbReference type="ARBA" id="ARBA00004496"/>
    </source>
</evidence>
<dbReference type="CDD" id="cd07962">
    <property type="entry name" value="Anticodon_Ia_Val"/>
    <property type="match status" value="1"/>
</dbReference>
<dbReference type="PANTHER" id="PTHR11946">
    <property type="entry name" value="VALYL-TRNA SYNTHETASES"/>
    <property type="match status" value="1"/>
</dbReference>
<gene>
    <name evidence="12 16" type="primary">valS</name>
    <name evidence="16" type="ORF">GCM10007028_20000</name>
</gene>
<dbReference type="Gene3D" id="1.10.287.380">
    <property type="entry name" value="Valyl-tRNA synthetase, C-terminal domain"/>
    <property type="match status" value="1"/>
</dbReference>
<accession>A0A918R2W6</accession>
<evidence type="ECO:0000259" key="15">
    <source>
        <dbReference type="Pfam" id="PF10458"/>
    </source>
</evidence>
<comment type="function">
    <text evidence="12">Catalyzes the attachment of valine to tRNA(Val). As ValRS can inadvertently accommodate and process structurally similar amino acids such as threonine, to avoid such errors, it has a 'posttransfer' editing activity that hydrolyzes mischarged Thr-tRNA(Val) in a tRNA-dependent manner.</text>
</comment>
<dbReference type="InterPro" id="IPR009008">
    <property type="entry name" value="Val/Leu/Ile-tRNA-synth_edit"/>
</dbReference>
<organism evidence="16 17">
    <name type="scientific">Algibacter mikhailovii</name>
    <dbReference type="NCBI Taxonomy" id="425498"/>
    <lineage>
        <taxon>Bacteria</taxon>
        <taxon>Pseudomonadati</taxon>
        <taxon>Bacteroidota</taxon>
        <taxon>Flavobacteriia</taxon>
        <taxon>Flavobacteriales</taxon>
        <taxon>Flavobacteriaceae</taxon>
        <taxon>Algibacter</taxon>
    </lineage>
</organism>
<dbReference type="InterPro" id="IPR010978">
    <property type="entry name" value="tRNA-bd_arm"/>
</dbReference>
<feature type="short sequence motif" description="'KMSKS' region" evidence="12">
    <location>
        <begin position="535"/>
        <end position="539"/>
    </location>
</feature>
<evidence type="ECO:0000256" key="7">
    <source>
        <dbReference type="ARBA" id="ARBA00022917"/>
    </source>
</evidence>
<comment type="catalytic activity">
    <reaction evidence="10 12">
        <text>tRNA(Val) + L-valine + ATP = L-valyl-tRNA(Val) + AMP + diphosphate</text>
        <dbReference type="Rhea" id="RHEA:10704"/>
        <dbReference type="Rhea" id="RHEA-COMP:9672"/>
        <dbReference type="Rhea" id="RHEA-COMP:9708"/>
        <dbReference type="ChEBI" id="CHEBI:30616"/>
        <dbReference type="ChEBI" id="CHEBI:33019"/>
        <dbReference type="ChEBI" id="CHEBI:57762"/>
        <dbReference type="ChEBI" id="CHEBI:78442"/>
        <dbReference type="ChEBI" id="CHEBI:78537"/>
        <dbReference type="ChEBI" id="CHEBI:456215"/>
        <dbReference type="EC" id="6.1.1.9"/>
    </reaction>
</comment>
<keyword evidence="9 12" id="KW-0030">Aminoacyl-tRNA synthetase</keyword>
<keyword evidence="17" id="KW-1185">Reference proteome</keyword>
<dbReference type="InterPro" id="IPR002303">
    <property type="entry name" value="Valyl-tRNA_ligase"/>
</dbReference>
<dbReference type="Gene3D" id="3.40.50.620">
    <property type="entry name" value="HUPs"/>
    <property type="match status" value="2"/>
</dbReference>
<dbReference type="CDD" id="cd00817">
    <property type="entry name" value="ValRS_core"/>
    <property type="match status" value="1"/>
</dbReference>
<dbReference type="Pfam" id="PF08264">
    <property type="entry name" value="Anticodon_1"/>
    <property type="match status" value="1"/>
</dbReference>
<evidence type="ECO:0000256" key="2">
    <source>
        <dbReference type="ARBA" id="ARBA00011245"/>
    </source>
</evidence>
<keyword evidence="6 12" id="KW-0067">ATP-binding</keyword>
<feature type="domain" description="Methionyl/Valyl/Leucyl/Isoleucyl-tRNA synthetase anticodon-binding" evidence="14">
    <location>
        <begin position="617"/>
        <end position="754"/>
    </location>
</feature>
<name>A0A918R2W6_9FLAO</name>
<reference evidence="16" key="2">
    <citation type="submission" date="2020-09" db="EMBL/GenBank/DDBJ databases">
        <authorList>
            <person name="Sun Q."/>
            <person name="Kim S."/>
        </authorList>
    </citation>
    <scope>NUCLEOTIDE SEQUENCE</scope>
    <source>
        <strain evidence="16">KCTC 12710</strain>
    </source>
</reference>
<dbReference type="InterPro" id="IPR001412">
    <property type="entry name" value="aa-tRNA-synth_I_CS"/>
</dbReference>
<feature type="domain" description="Aminoacyl-tRNA synthetase class Ia" evidence="13">
    <location>
        <begin position="15"/>
        <end position="573"/>
    </location>
</feature>
<dbReference type="HAMAP" id="MF_02004">
    <property type="entry name" value="Val_tRNA_synth_type1"/>
    <property type="match status" value="1"/>
</dbReference>
<dbReference type="InterPro" id="IPR014729">
    <property type="entry name" value="Rossmann-like_a/b/a_fold"/>
</dbReference>
<comment type="similarity">
    <text evidence="11 12">Belongs to the class-I aminoacyl-tRNA synthetase family. ValS type 1 subfamily.</text>
</comment>
<dbReference type="InterPro" id="IPR037118">
    <property type="entry name" value="Val-tRNA_synth_C_sf"/>
</dbReference>
<dbReference type="InterPro" id="IPR019499">
    <property type="entry name" value="Val-tRNA_synth_tRNA-bd"/>
</dbReference>
<evidence type="ECO:0000256" key="6">
    <source>
        <dbReference type="ARBA" id="ARBA00022840"/>
    </source>
</evidence>
<dbReference type="SUPFAM" id="SSF52374">
    <property type="entry name" value="Nucleotidylyl transferase"/>
    <property type="match status" value="1"/>
</dbReference>
<proteinExistence type="inferred from homology"/>
<protein>
    <recommendedName>
        <fullName evidence="12">Valine--tRNA ligase</fullName>
        <ecNumber evidence="12">6.1.1.9</ecNumber>
    </recommendedName>
    <alternativeName>
        <fullName evidence="12">Valyl-tRNA synthetase</fullName>
        <shortName evidence="12">ValRS</shortName>
    </alternativeName>
</protein>
<comment type="subunit">
    <text evidence="2 12">Monomer.</text>
</comment>
<dbReference type="InterPro" id="IPR002300">
    <property type="entry name" value="aa-tRNA-synth_Ia"/>
</dbReference>
<dbReference type="EMBL" id="BMWZ01000004">
    <property type="protein sequence ID" value="GGZ82223.1"/>
    <property type="molecule type" value="Genomic_DNA"/>
</dbReference>
<dbReference type="EC" id="6.1.1.9" evidence="12"/>
<dbReference type="Gene3D" id="1.10.730.10">
    <property type="entry name" value="Isoleucyl-tRNA Synthetase, Domain 1"/>
    <property type="match status" value="1"/>
</dbReference>
<dbReference type="InterPro" id="IPR013155">
    <property type="entry name" value="M/V/L/I-tRNA-synth_anticd-bd"/>
</dbReference>
<feature type="domain" description="Valyl-tRNA synthetase tRNA-binding arm" evidence="15">
    <location>
        <begin position="812"/>
        <end position="876"/>
    </location>
</feature>
<comment type="subcellular location">
    <subcellularLocation>
        <location evidence="1 12">Cytoplasm</location>
    </subcellularLocation>
</comment>
<dbReference type="PANTHER" id="PTHR11946:SF109">
    <property type="entry name" value="VALINE--TRNA LIGASE"/>
    <property type="match status" value="1"/>
</dbReference>
<evidence type="ECO:0000259" key="14">
    <source>
        <dbReference type="Pfam" id="PF08264"/>
    </source>
</evidence>
<reference evidence="16" key="1">
    <citation type="journal article" date="2014" name="Int. J. Syst. Evol. Microbiol.">
        <title>Complete genome sequence of Corynebacterium casei LMG S-19264T (=DSM 44701T), isolated from a smear-ripened cheese.</title>
        <authorList>
            <consortium name="US DOE Joint Genome Institute (JGI-PGF)"/>
            <person name="Walter F."/>
            <person name="Albersmeier A."/>
            <person name="Kalinowski J."/>
            <person name="Ruckert C."/>
        </authorList>
    </citation>
    <scope>NUCLEOTIDE SEQUENCE</scope>
    <source>
        <strain evidence="16">KCTC 12710</strain>
    </source>
</reference>
<evidence type="ECO:0000256" key="11">
    <source>
        <dbReference type="ARBA" id="ARBA00060830"/>
    </source>
</evidence>
<dbReference type="GO" id="GO:0002161">
    <property type="term" value="F:aminoacyl-tRNA deacylase activity"/>
    <property type="evidence" value="ECO:0007669"/>
    <property type="project" value="InterPro"/>
</dbReference>
<evidence type="ECO:0000256" key="4">
    <source>
        <dbReference type="ARBA" id="ARBA00022598"/>
    </source>
</evidence>
<evidence type="ECO:0000313" key="17">
    <source>
        <dbReference type="Proteomes" id="UP000636004"/>
    </source>
</evidence>
<comment type="caution">
    <text evidence="16">The sequence shown here is derived from an EMBL/GenBank/DDBJ whole genome shotgun (WGS) entry which is preliminary data.</text>
</comment>
<dbReference type="AlphaFoldDB" id="A0A918R2W6"/>
<dbReference type="SUPFAM" id="SSF46589">
    <property type="entry name" value="tRNA-binding arm"/>
    <property type="match status" value="1"/>
</dbReference>
<dbReference type="InterPro" id="IPR033705">
    <property type="entry name" value="Anticodon_Ia_Val"/>
</dbReference>
<feature type="short sequence motif" description="'HIGH' region" evidence="12">
    <location>
        <begin position="43"/>
        <end position="53"/>
    </location>
</feature>